<keyword evidence="6" id="KW-0735">Signal-anchor</keyword>
<keyword evidence="7 9" id="KW-1133">Transmembrane helix</keyword>
<keyword evidence="8 9" id="KW-0472">Membrane</keyword>
<accession>A0A8H4C8W5</accession>
<organism evidence="10 11">
    <name type="scientific">Colletotrichum gloeosporioides</name>
    <name type="common">Anthracnose fungus</name>
    <name type="synonym">Glomerella cingulata</name>
    <dbReference type="NCBI Taxonomy" id="474922"/>
    <lineage>
        <taxon>Eukaryota</taxon>
        <taxon>Fungi</taxon>
        <taxon>Dikarya</taxon>
        <taxon>Ascomycota</taxon>
        <taxon>Pezizomycotina</taxon>
        <taxon>Sordariomycetes</taxon>
        <taxon>Hypocreomycetidae</taxon>
        <taxon>Glomerellales</taxon>
        <taxon>Glomerellaceae</taxon>
        <taxon>Colletotrichum</taxon>
        <taxon>Colletotrichum gloeosporioides species complex</taxon>
    </lineage>
</organism>
<evidence type="ECO:0000256" key="9">
    <source>
        <dbReference type="SAM" id="Phobius"/>
    </source>
</evidence>
<evidence type="ECO:0000256" key="8">
    <source>
        <dbReference type="ARBA" id="ARBA00023136"/>
    </source>
</evidence>
<comment type="caution">
    <text evidence="10">The sequence shown here is derived from an EMBL/GenBank/DDBJ whole genome shotgun (WGS) entry which is preliminary data.</text>
</comment>
<evidence type="ECO:0000313" key="11">
    <source>
        <dbReference type="Proteomes" id="UP000613401"/>
    </source>
</evidence>
<keyword evidence="4 9" id="KW-0812">Transmembrane</keyword>
<evidence type="ECO:0000256" key="4">
    <source>
        <dbReference type="ARBA" id="ARBA00022692"/>
    </source>
</evidence>
<name>A0A8H4C8W5_COLGL</name>
<dbReference type="PANTHER" id="PTHR48164:SF1">
    <property type="entry name" value="DOLICHYL-DIPHOSPHOOLIGOSACCHARIDE--PROTEIN GLYCOSYLTRANSFERASE SUBUNIT 4"/>
    <property type="match status" value="1"/>
</dbReference>
<dbReference type="InterPro" id="IPR051307">
    <property type="entry name" value="OST4"/>
</dbReference>
<evidence type="ECO:0000256" key="2">
    <source>
        <dbReference type="ARBA" id="ARBA00007685"/>
    </source>
</evidence>
<dbReference type="EMBL" id="WVTB01000084">
    <property type="protein sequence ID" value="KAF3799590.1"/>
    <property type="molecule type" value="Genomic_DNA"/>
</dbReference>
<reference evidence="10" key="1">
    <citation type="journal article" date="2020" name="Phytopathology">
        <title>Genome sequence and comparative analysis of Colletotrichum gloeosporioides isolated from Liriodendron leaves.</title>
        <authorList>
            <person name="Fu F.F."/>
            <person name="Hao Z."/>
            <person name="Wang P."/>
            <person name="Lu Y."/>
            <person name="Xue L.J."/>
            <person name="Wei G."/>
            <person name="Tian Y."/>
            <person name="Baishi H."/>
            <person name="Xu H."/>
            <person name="Shi J."/>
            <person name="Cheng T."/>
            <person name="Wang G."/>
            <person name="Yi Y."/>
            <person name="Chen J."/>
        </authorList>
    </citation>
    <scope>NUCLEOTIDE SEQUENCE</scope>
    <source>
        <strain evidence="10">Lc1</strain>
    </source>
</reference>
<keyword evidence="11" id="KW-1185">Reference proteome</keyword>
<evidence type="ECO:0000256" key="3">
    <source>
        <dbReference type="ARBA" id="ARBA00017662"/>
    </source>
</evidence>
<feature type="transmembrane region" description="Helical" evidence="9">
    <location>
        <begin position="64"/>
        <end position="85"/>
    </location>
</feature>
<reference evidence="10" key="2">
    <citation type="submission" date="2020-03" db="EMBL/GenBank/DDBJ databases">
        <authorList>
            <person name="Fu F.-F."/>
            <person name="Chen J."/>
        </authorList>
    </citation>
    <scope>NUCLEOTIDE SEQUENCE</scope>
    <source>
        <strain evidence="10">Lc1</strain>
    </source>
</reference>
<dbReference type="InterPro" id="IPR036330">
    <property type="entry name" value="Ost4p_sf"/>
</dbReference>
<dbReference type="AlphaFoldDB" id="A0A8H4C8W5"/>
<dbReference type="GO" id="GO:0018279">
    <property type="term" value="P:protein N-linked glycosylation via asparagine"/>
    <property type="evidence" value="ECO:0007669"/>
    <property type="project" value="TreeGrafter"/>
</dbReference>
<dbReference type="GeneID" id="69009457"/>
<evidence type="ECO:0000256" key="7">
    <source>
        <dbReference type="ARBA" id="ARBA00022989"/>
    </source>
</evidence>
<proteinExistence type="inferred from homology"/>
<evidence type="ECO:0000256" key="1">
    <source>
        <dbReference type="ARBA" id="ARBA00004643"/>
    </source>
</evidence>
<sequence length="106" mass="11812">MCAAQPSLSNTSQEDLLRIALPDDGKKKLTQWNSHPPKLPIFDVHPYCCRAADSSFTMISDNDLYRLAIFLGSAAMVLIILYHFVEVNSKENDKTQEKPAKVKGSS</sequence>
<evidence type="ECO:0000313" key="10">
    <source>
        <dbReference type="EMBL" id="KAF3799590.1"/>
    </source>
</evidence>
<dbReference type="InterPro" id="IPR018943">
    <property type="entry name" value="Oligosaccaryltransferase"/>
</dbReference>
<protein>
    <recommendedName>
        <fullName evidence="3">Dolichyl-diphosphooligosaccharide--protein glycosyltransferase subunit 4</fullName>
    </recommendedName>
</protein>
<keyword evidence="5" id="KW-0256">Endoplasmic reticulum</keyword>
<dbReference type="PANTHER" id="PTHR48164">
    <property type="entry name" value="DOLICHYL-DIPHOSPHOOLIGOSACCHARIDE--PROTEIN GLYCOSYLTRANSFERASE SUBUNIT 4"/>
    <property type="match status" value="1"/>
</dbReference>
<comment type="similarity">
    <text evidence="2">Belongs to the OST4 family.</text>
</comment>
<comment type="subcellular location">
    <subcellularLocation>
        <location evidence="1">Endoplasmic reticulum membrane</location>
        <topology evidence="1">Single-pass type III membrane protein</topology>
    </subcellularLocation>
</comment>
<evidence type="ECO:0000256" key="6">
    <source>
        <dbReference type="ARBA" id="ARBA00022968"/>
    </source>
</evidence>
<dbReference type="Pfam" id="PF10215">
    <property type="entry name" value="Ost4"/>
    <property type="match status" value="1"/>
</dbReference>
<dbReference type="SUPFAM" id="SSF103464">
    <property type="entry name" value="Oligosaccharyltransferase subunit ost4p"/>
    <property type="match status" value="1"/>
</dbReference>
<dbReference type="GO" id="GO:0008250">
    <property type="term" value="C:oligosaccharyltransferase complex"/>
    <property type="evidence" value="ECO:0007669"/>
    <property type="project" value="TreeGrafter"/>
</dbReference>
<dbReference type="Proteomes" id="UP000613401">
    <property type="component" value="Unassembled WGS sequence"/>
</dbReference>
<dbReference type="RefSeq" id="XP_045258750.1">
    <property type="nucleotide sequence ID" value="XM_045402388.1"/>
</dbReference>
<gene>
    <name evidence="10" type="ORF">GCG54_00002293</name>
</gene>
<evidence type="ECO:0000256" key="5">
    <source>
        <dbReference type="ARBA" id="ARBA00022824"/>
    </source>
</evidence>